<protein>
    <recommendedName>
        <fullName evidence="1">DUF4325 domain-containing protein</fullName>
    </recommendedName>
</protein>
<dbReference type="AlphaFoldDB" id="A0A0P6SD36"/>
<dbReference type="STRING" id="119224.AKK44_07200"/>
<keyword evidence="3" id="KW-1185">Reference proteome</keyword>
<dbReference type="PATRIC" id="fig|119224.3.peg.1181"/>
<proteinExistence type="predicted"/>
<dbReference type="RefSeq" id="WP_054279118.1">
    <property type="nucleotide sequence ID" value="NZ_LHQM01000033.1"/>
</dbReference>
<organism evidence="2 3">
    <name type="scientific">Streptococcus phocae</name>
    <dbReference type="NCBI Taxonomy" id="119224"/>
    <lineage>
        <taxon>Bacteria</taxon>
        <taxon>Bacillati</taxon>
        <taxon>Bacillota</taxon>
        <taxon>Bacilli</taxon>
        <taxon>Lactobacillales</taxon>
        <taxon>Streptococcaceae</taxon>
        <taxon>Streptococcus</taxon>
    </lineage>
</organism>
<sequence length="99" mass="11414">MVTLTIKELIKNFSNDNEAGEILFEQLRHHFNTNTVVTISFKGISEVSSSFVNSAFINLLSYYNFDFIKNQLKIINSTKQINDLIKQRFSFEVSKQATT</sequence>
<dbReference type="Pfam" id="PF14213">
    <property type="entry name" value="DUF4325"/>
    <property type="match status" value="1"/>
</dbReference>
<dbReference type="InterPro" id="IPR025474">
    <property type="entry name" value="DUF4325"/>
</dbReference>
<name>A0A0P6SD36_9STRE</name>
<evidence type="ECO:0000313" key="2">
    <source>
        <dbReference type="EMBL" id="KPJ21943.1"/>
    </source>
</evidence>
<dbReference type="Proteomes" id="UP000049578">
    <property type="component" value="Unassembled WGS sequence"/>
</dbReference>
<comment type="caution">
    <text evidence="2">The sequence shown here is derived from an EMBL/GenBank/DDBJ whole genome shotgun (WGS) entry which is preliminary data.</text>
</comment>
<evidence type="ECO:0000259" key="1">
    <source>
        <dbReference type="Pfam" id="PF14213"/>
    </source>
</evidence>
<dbReference type="EMBL" id="LHQM01000033">
    <property type="protein sequence ID" value="KPJ21943.1"/>
    <property type="molecule type" value="Genomic_DNA"/>
</dbReference>
<gene>
    <name evidence="2" type="ORF">AKK44_07200</name>
</gene>
<evidence type="ECO:0000313" key="3">
    <source>
        <dbReference type="Proteomes" id="UP000049578"/>
    </source>
</evidence>
<accession>A0A0P6SD36</accession>
<feature type="domain" description="DUF4325" evidence="1">
    <location>
        <begin position="20"/>
        <end position="81"/>
    </location>
</feature>
<reference evidence="2 3" key="1">
    <citation type="submission" date="2015-08" db="EMBL/GenBank/DDBJ databases">
        <title>Genome sequence of Streptococcus phocae subsp. phocae ATCC 51973T isolated from liver specimen obtained from seal.</title>
        <authorList>
            <person name="Avendano-Herrera R."/>
        </authorList>
    </citation>
    <scope>NUCLEOTIDE SEQUENCE [LARGE SCALE GENOMIC DNA]</scope>
    <source>
        <strain evidence="2 3">ATCC 51973</strain>
    </source>
</reference>